<proteinExistence type="predicted"/>
<organism evidence="2 3">
    <name type="scientific">Ceriporiopsis subvermispora (strain B)</name>
    <name type="common">White-rot fungus</name>
    <name type="synonym">Gelatoporia subvermispora</name>
    <dbReference type="NCBI Taxonomy" id="914234"/>
    <lineage>
        <taxon>Eukaryota</taxon>
        <taxon>Fungi</taxon>
        <taxon>Dikarya</taxon>
        <taxon>Basidiomycota</taxon>
        <taxon>Agaricomycotina</taxon>
        <taxon>Agaricomycetes</taxon>
        <taxon>Polyporales</taxon>
        <taxon>Gelatoporiaceae</taxon>
        <taxon>Gelatoporia</taxon>
    </lineage>
</organism>
<dbReference type="EMBL" id="KB445799">
    <property type="protein sequence ID" value="EMD35740.1"/>
    <property type="molecule type" value="Genomic_DNA"/>
</dbReference>
<evidence type="ECO:0000313" key="2">
    <source>
        <dbReference type="EMBL" id="EMD35740.1"/>
    </source>
</evidence>
<dbReference type="AlphaFoldDB" id="M2QUI5"/>
<protein>
    <submittedName>
        <fullName evidence="2">Uncharacterized protein</fullName>
    </submittedName>
</protein>
<reference evidence="2 3" key="1">
    <citation type="journal article" date="2012" name="Proc. Natl. Acad. Sci. U.S.A.">
        <title>Comparative genomics of Ceriporiopsis subvermispora and Phanerochaete chrysosporium provide insight into selective ligninolysis.</title>
        <authorList>
            <person name="Fernandez-Fueyo E."/>
            <person name="Ruiz-Duenas F.J."/>
            <person name="Ferreira P."/>
            <person name="Floudas D."/>
            <person name="Hibbett D.S."/>
            <person name="Canessa P."/>
            <person name="Larrondo L.F."/>
            <person name="James T.Y."/>
            <person name="Seelenfreund D."/>
            <person name="Lobos S."/>
            <person name="Polanco R."/>
            <person name="Tello M."/>
            <person name="Honda Y."/>
            <person name="Watanabe T."/>
            <person name="Watanabe T."/>
            <person name="Ryu J.S."/>
            <person name="Kubicek C.P."/>
            <person name="Schmoll M."/>
            <person name="Gaskell J."/>
            <person name="Hammel K.E."/>
            <person name="St John F.J."/>
            <person name="Vanden Wymelenberg A."/>
            <person name="Sabat G."/>
            <person name="Splinter BonDurant S."/>
            <person name="Syed K."/>
            <person name="Yadav J.S."/>
            <person name="Doddapaneni H."/>
            <person name="Subramanian V."/>
            <person name="Lavin J.L."/>
            <person name="Oguiza J.A."/>
            <person name="Perez G."/>
            <person name="Pisabarro A.G."/>
            <person name="Ramirez L."/>
            <person name="Santoyo F."/>
            <person name="Master E."/>
            <person name="Coutinho P.M."/>
            <person name="Henrissat B."/>
            <person name="Lombard V."/>
            <person name="Magnuson J.K."/>
            <person name="Kuees U."/>
            <person name="Hori C."/>
            <person name="Igarashi K."/>
            <person name="Samejima M."/>
            <person name="Held B.W."/>
            <person name="Barry K.W."/>
            <person name="LaButti K.M."/>
            <person name="Lapidus A."/>
            <person name="Lindquist E.A."/>
            <person name="Lucas S.M."/>
            <person name="Riley R."/>
            <person name="Salamov A.A."/>
            <person name="Hoffmeister D."/>
            <person name="Schwenk D."/>
            <person name="Hadar Y."/>
            <person name="Yarden O."/>
            <person name="de Vries R.P."/>
            <person name="Wiebenga A."/>
            <person name="Stenlid J."/>
            <person name="Eastwood D."/>
            <person name="Grigoriev I.V."/>
            <person name="Berka R.M."/>
            <person name="Blanchette R.A."/>
            <person name="Kersten P."/>
            <person name="Martinez A.T."/>
            <person name="Vicuna R."/>
            <person name="Cullen D."/>
        </authorList>
    </citation>
    <scope>NUCLEOTIDE SEQUENCE [LARGE SCALE GENOMIC DNA]</scope>
    <source>
        <strain evidence="2 3">B</strain>
    </source>
</reference>
<feature type="region of interest" description="Disordered" evidence="1">
    <location>
        <begin position="25"/>
        <end position="122"/>
    </location>
</feature>
<dbReference type="Proteomes" id="UP000016930">
    <property type="component" value="Unassembled WGS sequence"/>
</dbReference>
<name>M2QUI5_CERS8</name>
<keyword evidence="3" id="KW-1185">Reference proteome</keyword>
<gene>
    <name evidence="2" type="ORF">CERSUDRAFT_74582</name>
</gene>
<evidence type="ECO:0000256" key="1">
    <source>
        <dbReference type="SAM" id="MobiDB-lite"/>
    </source>
</evidence>
<feature type="compositionally biased region" description="Basic and acidic residues" evidence="1">
    <location>
        <begin position="45"/>
        <end position="64"/>
    </location>
</feature>
<accession>M2QUI5</accession>
<feature type="compositionally biased region" description="Basic residues" evidence="1">
    <location>
        <begin position="65"/>
        <end position="80"/>
    </location>
</feature>
<evidence type="ECO:0000313" key="3">
    <source>
        <dbReference type="Proteomes" id="UP000016930"/>
    </source>
</evidence>
<sequence length="122" mass="13391">MSAEATPQSELSATTEKSRYFLRSKKRVAESEDVTDAVVHSQKKAKLDNKSRADSKRQISGETRRPRRKAASKGRPRAPRNGHVITSANVQDPTPDADSKGSSAPHDTLPIRTTVPWLTALD</sequence>
<dbReference type="HOGENOM" id="CLU_2026451_0_0_1"/>